<comment type="caution">
    <text evidence="2">The sequence shown here is derived from an EMBL/GenBank/DDBJ whole genome shotgun (WGS) entry which is preliminary data.</text>
</comment>
<evidence type="ECO:0000313" key="2">
    <source>
        <dbReference type="EMBL" id="GAH48650.1"/>
    </source>
</evidence>
<proteinExistence type="predicted"/>
<dbReference type="AlphaFoldDB" id="X1GUW6"/>
<feature type="coiled-coil region" evidence="1">
    <location>
        <begin position="1"/>
        <end position="28"/>
    </location>
</feature>
<dbReference type="EMBL" id="BARU01023019">
    <property type="protein sequence ID" value="GAH48650.1"/>
    <property type="molecule type" value="Genomic_DNA"/>
</dbReference>
<feature type="non-terminal residue" evidence="2">
    <location>
        <position position="1"/>
    </location>
</feature>
<reference evidence="2" key="1">
    <citation type="journal article" date="2014" name="Front. Microbiol.">
        <title>High frequency of phylogenetically diverse reductive dehalogenase-homologous genes in deep subseafloor sedimentary metagenomes.</title>
        <authorList>
            <person name="Kawai M."/>
            <person name="Futagami T."/>
            <person name="Toyoda A."/>
            <person name="Takaki Y."/>
            <person name="Nishi S."/>
            <person name="Hori S."/>
            <person name="Arai W."/>
            <person name="Tsubouchi T."/>
            <person name="Morono Y."/>
            <person name="Uchiyama I."/>
            <person name="Ito T."/>
            <person name="Fujiyama A."/>
            <person name="Inagaki F."/>
            <person name="Takami H."/>
        </authorList>
    </citation>
    <scope>NUCLEOTIDE SEQUENCE</scope>
    <source>
        <strain evidence="2">Expedition CK06-06</strain>
    </source>
</reference>
<name>X1GUW6_9ZZZZ</name>
<protein>
    <submittedName>
        <fullName evidence="2">Uncharacterized protein</fullName>
    </submittedName>
</protein>
<gene>
    <name evidence="2" type="ORF">S03H2_37398</name>
</gene>
<sequence>AEEVKRRMEKAEQLKKQAKMILEGAKARVEKIILGRTN</sequence>
<accession>X1GUW6</accession>
<evidence type="ECO:0000256" key="1">
    <source>
        <dbReference type="SAM" id="Coils"/>
    </source>
</evidence>
<organism evidence="2">
    <name type="scientific">marine sediment metagenome</name>
    <dbReference type="NCBI Taxonomy" id="412755"/>
    <lineage>
        <taxon>unclassified sequences</taxon>
        <taxon>metagenomes</taxon>
        <taxon>ecological metagenomes</taxon>
    </lineage>
</organism>
<keyword evidence="1" id="KW-0175">Coiled coil</keyword>